<dbReference type="SUPFAM" id="SSF82544">
    <property type="entry name" value="GckA/TtuD-like"/>
    <property type="match status" value="1"/>
</dbReference>
<gene>
    <name evidence="3" type="ORF">ACFQKE_07915</name>
</gene>
<evidence type="ECO:0000256" key="1">
    <source>
        <dbReference type="SAM" id="MobiDB-lite"/>
    </source>
</evidence>
<name>A0ABD5ZXV8_9EURY</name>
<dbReference type="Pfam" id="PF05161">
    <property type="entry name" value="MOFRL"/>
    <property type="match status" value="1"/>
</dbReference>
<dbReference type="InterPro" id="IPR007835">
    <property type="entry name" value="MOFRL"/>
</dbReference>
<dbReference type="EMBL" id="JBHTAT010000001">
    <property type="protein sequence ID" value="MFC7255219.1"/>
    <property type="molecule type" value="Genomic_DNA"/>
</dbReference>
<evidence type="ECO:0000313" key="3">
    <source>
        <dbReference type="EMBL" id="MFC7255219.1"/>
    </source>
</evidence>
<evidence type="ECO:0000313" key="4">
    <source>
        <dbReference type="Proteomes" id="UP001596434"/>
    </source>
</evidence>
<dbReference type="AlphaFoldDB" id="A0ABD5ZXV8"/>
<reference evidence="3 4" key="1">
    <citation type="journal article" date="2019" name="Int. J. Syst. Evol. Microbiol.">
        <title>The Global Catalogue of Microorganisms (GCM) 10K type strain sequencing project: providing services to taxonomists for standard genome sequencing and annotation.</title>
        <authorList>
            <consortium name="The Broad Institute Genomics Platform"/>
            <consortium name="The Broad Institute Genome Sequencing Center for Infectious Disease"/>
            <person name="Wu L."/>
            <person name="Ma J."/>
        </authorList>
    </citation>
    <scope>NUCLEOTIDE SEQUENCE [LARGE SCALE GENOMIC DNA]</scope>
    <source>
        <strain evidence="3 4">GX21</strain>
    </source>
</reference>
<sequence>MCPDWSLGRATRSARRRGRNTVQSTRDSTGGPNQVFALHRTLELESERVTLASLDTDDTDGKSDAASGIVVAKMVAEHRGLGKCSRTTARRLTSRIAAVSSGRP</sequence>
<protein>
    <submittedName>
        <fullName evidence="3">MOFRL family protein</fullName>
    </submittedName>
</protein>
<keyword evidence="4" id="KW-1185">Reference proteome</keyword>
<comment type="caution">
    <text evidence="3">The sequence shown here is derived from an EMBL/GenBank/DDBJ whole genome shotgun (WGS) entry which is preliminary data.</text>
</comment>
<accession>A0ABD5ZXV8</accession>
<dbReference type="Proteomes" id="UP001596434">
    <property type="component" value="Unassembled WGS sequence"/>
</dbReference>
<dbReference type="InterPro" id="IPR037035">
    <property type="entry name" value="GK-like_C_sf"/>
</dbReference>
<proteinExistence type="predicted"/>
<dbReference type="Gene3D" id="3.40.1480.10">
    <property type="entry name" value="MOFRL domain"/>
    <property type="match status" value="1"/>
</dbReference>
<organism evidence="3 4">
    <name type="scientific">Haloplanus litoreus</name>
    <dbReference type="NCBI Taxonomy" id="767515"/>
    <lineage>
        <taxon>Archaea</taxon>
        <taxon>Methanobacteriati</taxon>
        <taxon>Methanobacteriota</taxon>
        <taxon>Stenosarchaea group</taxon>
        <taxon>Halobacteria</taxon>
        <taxon>Halobacteriales</taxon>
        <taxon>Haloferacaceae</taxon>
        <taxon>Haloplanus</taxon>
    </lineage>
</organism>
<dbReference type="RefSeq" id="WP_379703432.1">
    <property type="nucleotide sequence ID" value="NZ_JBHTAT010000001.1"/>
</dbReference>
<feature type="domain" description="MOFRL" evidence="2">
    <location>
        <begin position="18"/>
        <end position="83"/>
    </location>
</feature>
<evidence type="ECO:0000259" key="2">
    <source>
        <dbReference type="Pfam" id="PF05161"/>
    </source>
</evidence>
<feature type="compositionally biased region" description="Polar residues" evidence="1">
    <location>
        <begin position="20"/>
        <end position="32"/>
    </location>
</feature>
<dbReference type="GeneID" id="96953567"/>
<feature type="region of interest" description="Disordered" evidence="1">
    <location>
        <begin position="1"/>
        <end position="34"/>
    </location>
</feature>